<keyword evidence="2" id="KW-1185">Reference proteome</keyword>
<protein>
    <submittedName>
        <fullName evidence="1">Uncharacterized protein</fullName>
    </submittedName>
</protein>
<dbReference type="EMBL" id="JAOYFB010000002">
    <property type="protein sequence ID" value="KAK4006884.1"/>
    <property type="molecule type" value="Genomic_DNA"/>
</dbReference>
<evidence type="ECO:0000313" key="1">
    <source>
        <dbReference type="EMBL" id="KAK4006884.1"/>
    </source>
</evidence>
<sequence length="233" mass="26865">MMVNFDLVSYEENVTRLIQLVAKNGSKSSILVLFKLTFQGRRKAVIEGHYSDIYDFMKKYCSVLNEVHFLHSEFELMLEKGICMRLVDRWTEFVPLILRVAKKRASSCKISKLIEHYKNSDIRNSFGKYTKACAALQFLHALLPVNNKKNVNAIDYIYFAKEESGCLETTLDDTKGRRPFILHFEEKTIVGKRDSKTDSAAISILVKDLEKPFPILKDPQLSIQLPLCNSYKL</sequence>
<gene>
    <name evidence="1" type="ORF">OUZ56_012039</name>
</gene>
<proteinExistence type="predicted"/>
<accession>A0ABQ9Z1W3</accession>
<dbReference type="Proteomes" id="UP001234178">
    <property type="component" value="Unassembled WGS sequence"/>
</dbReference>
<reference evidence="1 2" key="1">
    <citation type="journal article" date="2023" name="Nucleic Acids Res.">
        <title>The hologenome of Daphnia magna reveals possible DNA methylation and microbiome-mediated evolution of the host genome.</title>
        <authorList>
            <person name="Chaturvedi A."/>
            <person name="Li X."/>
            <person name="Dhandapani V."/>
            <person name="Marshall H."/>
            <person name="Kissane S."/>
            <person name="Cuenca-Cambronero M."/>
            <person name="Asole G."/>
            <person name="Calvet F."/>
            <person name="Ruiz-Romero M."/>
            <person name="Marangio P."/>
            <person name="Guigo R."/>
            <person name="Rago D."/>
            <person name="Mirbahai L."/>
            <person name="Eastwood N."/>
            <person name="Colbourne J.K."/>
            <person name="Zhou J."/>
            <person name="Mallon E."/>
            <person name="Orsini L."/>
        </authorList>
    </citation>
    <scope>NUCLEOTIDE SEQUENCE [LARGE SCALE GENOMIC DNA]</scope>
    <source>
        <strain evidence="1">LRV0_1</strain>
    </source>
</reference>
<evidence type="ECO:0000313" key="2">
    <source>
        <dbReference type="Proteomes" id="UP001234178"/>
    </source>
</evidence>
<comment type="caution">
    <text evidence="1">The sequence shown here is derived from an EMBL/GenBank/DDBJ whole genome shotgun (WGS) entry which is preliminary data.</text>
</comment>
<organism evidence="1 2">
    <name type="scientific">Daphnia magna</name>
    <dbReference type="NCBI Taxonomy" id="35525"/>
    <lineage>
        <taxon>Eukaryota</taxon>
        <taxon>Metazoa</taxon>
        <taxon>Ecdysozoa</taxon>
        <taxon>Arthropoda</taxon>
        <taxon>Crustacea</taxon>
        <taxon>Branchiopoda</taxon>
        <taxon>Diplostraca</taxon>
        <taxon>Cladocera</taxon>
        <taxon>Anomopoda</taxon>
        <taxon>Daphniidae</taxon>
        <taxon>Daphnia</taxon>
    </lineage>
</organism>
<name>A0ABQ9Z1W3_9CRUS</name>